<gene>
    <name evidence="2" type="ORF">EV214_1017</name>
</gene>
<keyword evidence="1" id="KW-0472">Membrane</keyword>
<evidence type="ECO:0000313" key="2">
    <source>
        <dbReference type="EMBL" id="TCO79777.1"/>
    </source>
</evidence>
<feature type="transmembrane region" description="Helical" evidence="1">
    <location>
        <begin position="49"/>
        <end position="79"/>
    </location>
</feature>
<dbReference type="EMBL" id="SLWV01000001">
    <property type="protein sequence ID" value="TCO79777.1"/>
    <property type="molecule type" value="Genomic_DNA"/>
</dbReference>
<evidence type="ECO:0000256" key="1">
    <source>
        <dbReference type="SAM" id="Phobius"/>
    </source>
</evidence>
<feature type="transmembrane region" description="Helical" evidence="1">
    <location>
        <begin position="12"/>
        <end position="29"/>
    </location>
</feature>
<name>A0A4R2L3H6_9FIRM</name>
<comment type="caution">
    <text evidence="2">The sequence shown here is derived from an EMBL/GenBank/DDBJ whole genome shotgun (WGS) entry which is preliminary data.</text>
</comment>
<dbReference type="RefSeq" id="WP_132241435.1">
    <property type="nucleotide sequence ID" value="NZ_SLWV01000001.1"/>
</dbReference>
<feature type="transmembrane region" description="Helical" evidence="1">
    <location>
        <begin position="153"/>
        <end position="186"/>
    </location>
</feature>
<keyword evidence="1" id="KW-1133">Transmembrane helix</keyword>
<dbReference type="OrthoDB" id="1680253at2"/>
<dbReference type="AlphaFoldDB" id="A0A4R2L3H6"/>
<evidence type="ECO:0000313" key="3">
    <source>
        <dbReference type="Proteomes" id="UP000294919"/>
    </source>
</evidence>
<keyword evidence="3" id="KW-1185">Reference proteome</keyword>
<proteinExistence type="predicted"/>
<sequence>MYAVDYSIIQKLLASIMVGFVIKLLDDYIDGDSHFIYNHHLVENLGKAILPYSMIAFAIGAGFHVTYCVTLMSACYMVGMFHDLNMKLPTGLRGYQESTLLLLINMYLFSFESVMTSILIILLIQFIDDLVDQQWDKKYGYKNFANRFGKVEMIITSLIIIILLMLFDFPKLMIVIFAYFMVQILYKKMFLKKYIK</sequence>
<accession>A0A4R2L3H6</accession>
<protein>
    <submittedName>
        <fullName evidence="2">Uncharacterized protein</fullName>
    </submittedName>
</protein>
<organism evidence="2 3">
    <name type="scientific">Marinisporobacter balticus</name>
    <dbReference type="NCBI Taxonomy" id="2018667"/>
    <lineage>
        <taxon>Bacteria</taxon>
        <taxon>Bacillati</taxon>
        <taxon>Bacillota</taxon>
        <taxon>Clostridia</taxon>
        <taxon>Peptostreptococcales</taxon>
        <taxon>Thermotaleaceae</taxon>
        <taxon>Marinisporobacter</taxon>
    </lineage>
</organism>
<keyword evidence="1" id="KW-0812">Transmembrane</keyword>
<feature type="transmembrane region" description="Helical" evidence="1">
    <location>
        <begin position="100"/>
        <end position="127"/>
    </location>
</feature>
<dbReference type="Proteomes" id="UP000294919">
    <property type="component" value="Unassembled WGS sequence"/>
</dbReference>
<reference evidence="2 3" key="1">
    <citation type="submission" date="2019-03" db="EMBL/GenBank/DDBJ databases">
        <title>Genomic Encyclopedia of Type Strains, Phase IV (KMG-IV): sequencing the most valuable type-strain genomes for metagenomic binning, comparative biology and taxonomic classification.</title>
        <authorList>
            <person name="Goeker M."/>
        </authorList>
    </citation>
    <scope>NUCLEOTIDE SEQUENCE [LARGE SCALE GENOMIC DNA]</scope>
    <source>
        <strain evidence="2 3">DSM 102940</strain>
    </source>
</reference>